<sequence>MATTLGSDATILLLRVDRSTKKDFRRRNTGSPGIRGIERVRANTVATLGGADGSSTKSYKSNFMFGTIRNPTGTHSSLVREIMSTITNSRMSGMSSEMMRNSR</sequence>
<protein>
    <submittedName>
        <fullName evidence="1">Uncharacterized protein</fullName>
    </submittedName>
</protein>
<dbReference type="EMBL" id="CAUYUJ010014559">
    <property type="protein sequence ID" value="CAK0843188.1"/>
    <property type="molecule type" value="Genomic_DNA"/>
</dbReference>
<proteinExistence type="predicted"/>
<comment type="caution">
    <text evidence="1">The sequence shown here is derived from an EMBL/GenBank/DDBJ whole genome shotgun (WGS) entry which is preliminary data.</text>
</comment>
<gene>
    <name evidence="1" type="ORF">PCOR1329_LOCUS37619</name>
</gene>
<evidence type="ECO:0000313" key="2">
    <source>
        <dbReference type="Proteomes" id="UP001189429"/>
    </source>
</evidence>
<name>A0ABN9TBU2_9DINO</name>
<evidence type="ECO:0000313" key="1">
    <source>
        <dbReference type="EMBL" id="CAK0843188.1"/>
    </source>
</evidence>
<keyword evidence="2" id="KW-1185">Reference proteome</keyword>
<dbReference type="Proteomes" id="UP001189429">
    <property type="component" value="Unassembled WGS sequence"/>
</dbReference>
<accession>A0ABN9TBU2</accession>
<reference evidence="1" key="1">
    <citation type="submission" date="2023-10" db="EMBL/GenBank/DDBJ databases">
        <authorList>
            <person name="Chen Y."/>
            <person name="Shah S."/>
            <person name="Dougan E. K."/>
            <person name="Thang M."/>
            <person name="Chan C."/>
        </authorList>
    </citation>
    <scope>NUCLEOTIDE SEQUENCE [LARGE SCALE GENOMIC DNA]</scope>
</reference>
<organism evidence="1 2">
    <name type="scientific">Prorocentrum cordatum</name>
    <dbReference type="NCBI Taxonomy" id="2364126"/>
    <lineage>
        <taxon>Eukaryota</taxon>
        <taxon>Sar</taxon>
        <taxon>Alveolata</taxon>
        <taxon>Dinophyceae</taxon>
        <taxon>Prorocentrales</taxon>
        <taxon>Prorocentraceae</taxon>
        <taxon>Prorocentrum</taxon>
    </lineage>
</organism>